<proteinExistence type="predicted"/>
<organism evidence="1 2">
    <name type="scientific">Ditylenchus dipsaci</name>
    <dbReference type="NCBI Taxonomy" id="166011"/>
    <lineage>
        <taxon>Eukaryota</taxon>
        <taxon>Metazoa</taxon>
        <taxon>Ecdysozoa</taxon>
        <taxon>Nematoda</taxon>
        <taxon>Chromadorea</taxon>
        <taxon>Rhabditida</taxon>
        <taxon>Tylenchina</taxon>
        <taxon>Tylenchomorpha</taxon>
        <taxon>Sphaerularioidea</taxon>
        <taxon>Anguinidae</taxon>
        <taxon>Anguininae</taxon>
        <taxon>Ditylenchus</taxon>
    </lineage>
</organism>
<evidence type="ECO:0000313" key="2">
    <source>
        <dbReference type="WBParaSite" id="jg20903"/>
    </source>
</evidence>
<reference evidence="2" key="1">
    <citation type="submission" date="2022-11" db="UniProtKB">
        <authorList>
            <consortium name="WormBaseParasite"/>
        </authorList>
    </citation>
    <scope>IDENTIFICATION</scope>
</reference>
<accession>A0A915DKC1</accession>
<sequence length="146" mass="16902">MSISLDTQARRGLDVDSVVCRENLDILFVLVKKAFDHWVNDNTEDTQLRYMLETFLLANLEQIKHVQQAKVLFEDAIKTVREMGEKSENTMDYHSSVLWLQSACHHLEFVDNHIDRNQAVQFGNPSFAMLWEQCTLISKNTRIGSS</sequence>
<protein>
    <submittedName>
        <fullName evidence="2">Uncharacterized protein</fullName>
    </submittedName>
</protein>
<dbReference type="WBParaSite" id="jg20903">
    <property type="protein sequence ID" value="jg20903"/>
    <property type="gene ID" value="jg20903"/>
</dbReference>
<evidence type="ECO:0000313" key="1">
    <source>
        <dbReference type="Proteomes" id="UP000887574"/>
    </source>
</evidence>
<name>A0A915DKC1_9BILA</name>
<dbReference type="Proteomes" id="UP000887574">
    <property type="component" value="Unplaced"/>
</dbReference>
<dbReference type="AlphaFoldDB" id="A0A915DKC1"/>
<keyword evidence="1" id="KW-1185">Reference proteome</keyword>